<keyword evidence="2" id="KW-0472">Membrane</keyword>
<feature type="transmembrane region" description="Helical" evidence="2">
    <location>
        <begin position="527"/>
        <end position="548"/>
    </location>
</feature>
<gene>
    <name evidence="3" type="ORF">DERYTH_LOCUS16450</name>
</gene>
<feature type="transmembrane region" description="Helical" evidence="2">
    <location>
        <begin position="554"/>
        <end position="572"/>
    </location>
</feature>
<accession>A0A9N9ISF4</accession>
<evidence type="ECO:0000256" key="2">
    <source>
        <dbReference type="SAM" id="Phobius"/>
    </source>
</evidence>
<dbReference type="EMBL" id="CAJVPY010014354">
    <property type="protein sequence ID" value="CAG8746122.1"/>
    <property type="molecule type" value="Genomic_DNA"/>
</dbReference>
<feature type="transmembrane region" description="Helical" evidence="2">
    <location>
        <begin position="670"/>
        <end position="692"/>
    </location>
</feature>
<keyword evidence="4" id="KW-1185">Reference proteome</keyword>
<feature type="transmembrane region" description="Helical" evidence="2">
    <location>
        <begin position="636"/>
        <end position="658"/>
    </location>
</feature>
<keyword evidence="2" id="KW-0812">Transmembrane</keyword>
<feature type="coiled-coil region" evidence="1">
    <location>
        <begin position="299"/>
        <end position="326"/>
    </location>
</feature>
<dbReference type="AlphaFoldDB" id="A0A9N9ISF4"/>
<feature type="transmembrane region" description="Helical" evidence="2">
    <location>
        <begin position="768"/>
        <end position="787"/>
    </location>
</feature>
<sequence>MSTTQQINNELEKFKNDFNIPPEKFANLKDLVCKISITQIYEIPTNELEKYKITNEDLEKFKRIYEISDDELKKLQKYELTDKDFDNLKNTYKTFAEKLDNLKNTYKTFDEKLDNLKQNHKSEKPTYVIPGEEVDRLKIPGELKKFQKYELTDKDFDKLKNMYKELDDLKQKHKLSEDELKTTYVIPGEEVDKLKISGEKLKFFQKYPNELMIPTYVIPGEEVDNLNIPSKEFEKLQKYELTDEDFENLKQMYKTFDDELDNLKHKLSEDDINKLKIPSKEFKKLQKYELTDQDFDKLKNTYKKELDDLKQKYKLSEDDINKLKSTYVISGEEVVDKLKIPVEELKKFQKYPNKLKPTYVIPGEEVDNLKIPSEEFKKLQKYELTNKDFEHLEQTYKTFDEELEKLIQSHKLSEDDLKKLESTHVIPGEKVDELKMPGEELKKLQKYELSNVELNKLKLKYEISDNELDTLKKKYTMPDGDFNKLKTTYGVFDYEFMKLERMQELKKLKTALDEWKNTRYKAYSRSILCLIISSMGLVISIFLLVSYQSVIESGITNIVSGIYAAGSFSVMITNLKTLNDIYTGGKSDKSDIKEEEISDDLIKKSLKNHPHSLYPKIFFVEAVRNNISYLLTVQTIIAIITSVILLITSIITILYWFYGSDEFQSANYALIVMSSIGLYESIGFVIGINLIIHSQTHKSNKNIIAKHEKAPNNVPNEKCKILFNILDFCTNLCSKVMDFCANLYSKVNCCANQNEAPNNDSNKDKKKGVNVVVIEVTVALMCEIEGLTDLTKEVYKENAKVIKEDINDADVYFNEEVHLVDFFKEASPSFKFIEILIFSMFFPVVFIFGVVFISKKWKFKLRRTHIDDLEIEIINNNISGLDSYPPDLESLINC</sequence>
<keyword evidence="1" id="KW-0175">Coiled coil</keyword>
<feature type="coiled-coil region" evidence="1">
    <location>
        <begin position="389"/>
        <end position="423"/>
    </location>
</feature>
<evidence type="ECO:0000313" key="3">
    <source>
        <dbReference type="EMBL" id="CAG8746122.1"/>
    </source>
</evidence>
<feature type="transmembrane region" description="Helical" evidence="2">
    <location>
        <begin position="832"/>
        <end position="853"/>
    </location>
</feature>
<protein>
    <submittedName>
        <fullName evidence="3">15271_t:CDS:1</fullName>
    </submittedName>
</protein>
<evidence type="ECO:0000256" key="1">
    <source>
        <dbReference type="SAM" id="Coils"/>
    </source>
</evidence>
<keyword evidence="2" id="KW-1133">Transmembrane helix</keyword>
<comment type="caution">
    <text evidence="3">The sequence shown here is derived from an EMBL/GenBank/DDBJ whole genome shotgun (WGS) entry which is preliminary data.</text>
</comment>
<evidence type="ECO:0000313" key="4">
    <source>
        <dbReference type="Proteomes" id="UP000789405"/>
    </source>
</evidence>
<dbReference type="OrthoDB" id="10621182at2759"/>
<reference evidence="3" key="1">
    <citation type="submission" date="2021-06" db="EMBL/GenBank/DDBJ databases">
        <authorList>
            <person name="Kallberg Y."/>
            <person name="Tangrot J."/>
            <person name="Rosling A."/>
        </authorList>
    </citation>
    <scope>NUCLEOTIDE SEQUENCE</scope>
    <source>
        <strain evidence="3">MA453B</strain>
    </source>
</reference>
<organism evidence="3 4">
    <name type="scientific">Dentiscutata erythropus</name>
    <dbReference type="NCBI Taxonomy" id="1348616"/>
    <lineage>
        <taxon>Eukaryota</taxon>
        <taxon>Fungi</taxon>
        <taxon>Fungi incertae sedis</taxon>
        <taxon>Mucoromycota</taxon>
        <taxon>Glomeromycotina</taxon>
        <taxon>Glomeromycetes</taxon>
        <taxon>Diversisporales</taxon>
        <taxon>Gigasporaceae</taxon>
        <taxon>Dentiscutata</taxon>
    </lineage>
</organism>
<proteinExistence type="predicted"/>
<feature type="coiled-coil region" evidence="1">
    <location>
        <begin position="85"/>
        <end position="119"/>
    </location>
</feature>
<dbReference type="Proteomes" id="UP000789405">
    <property type="component" value="Unassembled WGS sequence"/>
</dbReference>
<name>A0A9N9ISF4_9GLOM</name>